<evidence type="ECO:0000256" key="1">
    <source>
        <dbReference type="ARBA" id="ARBA00023002"/>
    </source>
</evidence>
<dbReference type="Proteomes" id="UP001341840">
    <property type="component" value="Unassembled WGS sequence"/>
</dbReference>
<reference evidence="2 3" key="1">
    <citation type="journal article" date="2023" name="Plants (Basel)">
        <title>Bridging the Gap: Combining Genomics and Transcriptomics Approaches to Understand Stylosanthes scabra, an Orphan Legume from the Brazilian Caatinga.</title>
        <authorList>
            <person name="Ferreira-Neto J.R.C."/>
            <person name="da Silva M.D."/>
            <person name="Binneck E."/>
            <person name="de Melo N.F."/>
            <person name="da Silva R.H."/>
            <person name="de Melo A.L.T.M."/>
            <person name="Pandolfi V."/>
            <person name="Bustamante F.O."/>
            <person name="Brasileiro-Vidal A.C."/>
            <person name="Benko-Iseppon A.M."/>
        </authorList>
    </citation>
    <scope>NUCLEOTIDE SEQUENCE [LARGE SCALE GENOMIC DNA]</scope>
    <source>
        <tissue evidence="2">Leaves</tissue>
    </source>
</reference>
<dbReference type="PANTHER" id="PTHR43899:SF25">
    <property type="entry name" value="ENOYL-(ACYL CARRIER) REDUCTASE"/>
    <property type="match status" value="1"/>
</dbReference>
<feature type="non-terminal residue" evidence="2">
    <location>
        <position position="1"/>
    </location>
</feature>
<accession>A0ABU6UWZ4</accession>
<protein>
    <submittedName>
        <fullName evidence="2">Uncharacterized protein</fullName>
    </submittedName>
</protein>
<sequence>VPLFVSTKMTKMKSSLFVPTAEKYVKSCTRWIGYESVVVPHLFHSLQAFLIRAFPDSMLDSYLLSAYLDSRKRGIFKDSKTNMNLEASS</sequence>
<dbReference type="EMBL" id="JASCZI010122633">
    <property type="protein sequence ID" value="MED6164548.1"/>
    <property type="molecule type" value="Genomic_DNA"/>
</dbReference>
<evidence type="ECO:0000313" key="2">
    <source>
        <dbReference type="EMBL" id="MED6164548.1"/>
    </source>
</evidence>
<dbReference type="PANTHER" id="PTHR43899">
    <property type="entry name" value="RH59310P"/>
    <property type="match status" value="1"/>
</dbReference>
<organism evidence="2 3">
    <name type="scientific">Stylosanthes scabra</name>
    <dbReference type="NCBI Taxonomy" id="79078"/>
    <lineage>
        <taxon>Eukaryota</taxon>
        <taxon>Viridiplantae</taxon>
        <taxon>Streptophyta</taxon>
        <taxon>Embryophyta</taxon>
        <taxon>Tracheophyta</taxon>
        <taxon>Spermatophyta</taxon>
        <taxon>Magnoliopsida</taxon>
        <taxon>eudicotyledons</taxon>
        <taxon>Gunneridae</taxon>
        <taxon>Pentapetalae</taxon>
        <taxon>rosids</taxon>
        <taxon>fabids</taxon>
        <taxon>Fabales</taxon>
        <taxon>Fabaceae</taxon>
        <taxon>Papilionoideae</taxon>
        <taxon>50 kb inversion clade</taxon>
        <taxon>dalbergioids sensu lato</taxon>
        <taxon>Dalbergieae</taxon>
        <taxon>Pterocarpus clade</taxon>
        <taxon>Stylosanthes</taxon>
    </lineage>
</organism>
<comment type="caution">
    <text evidence="2">The sequence shown here is derived from an EMBL/GenBank/DDBJ whole genome shotgun (WGS) entry which is preliminary data.</text>
</comment>
<gene>
    <name evidence="2" type="ORF">PIB30_091179</name>
</gene>
<dbReference type="InterPro" id="IPR051019">
    <property type="entry name" value="VLCFA-Steroid_DH"/>
</dbReference>
<keyword evidence="1" id="KW-0560">Oxidoreductase</keyword>
<keyword evidence="3" id="KW-1185">Reference proteome</keyword>
<evidence type="ECO:0000313" key="3">
    <source>
        <dbReference type="Proteomes" id="UP001341840"/>
    </source>
</evidence>
<proteinExistence type="predicted"/>
<name>A0ABU6UWZ4_9FABA</name>